<evidence type="ECO:0000313" key="2">
    <source>
        <dbReference type="Proteomes" id="UP001465668"/>
    </source>
</evidence>
<keyword evidence="2" id="KW-1185">Reference proteome</keyword>
<dbReference type="Proteomes" id="UP001465668">
    <property type="component" value="Unassembled WGS sequence"/>
</dbReference>
<evidence type="ECO:0000313" key="1">
    <source>
        <dbReference type="EMBL" id="KAK9783675.1"/>
    </source>
</evidence>
<gene>
    <name evidence="1" type="ORF">SCAR479_00234</name>
</gene>
<organism evidence="1 2">
    <name type="scientific">Seiridium cardinale</name>
    <dbReference type="NCBI Taxonomy" id="138064"/>
    <lineage>
        <taxon>Eukaryota</taxon>
        <taxon>Fungi</taxon>
        <taxon>Dikarya</taxon>
        <taxon>Ascomycota</taxon>
        <taxon>Pezizomycotina</taxon>
        <taxon>Sordariomycetes</taxon>
        <taxon>Xylariomycetidae</taxon>
        <taxon>Amphisphaeriales</taxon>
        <taxon>Sporocadaceae</taxon>
        <taxon>Seiridium</taxon>
    </lineage>
</organism>
<accession>A0ABR2Y8Y0</accession>
<dbReference type="EMBL" id="JARVKM010000001">
    <property type="protein sequence ID" value="KAK9783675.1"/>
    <property type="molecule type" value="Genomic_DNA"/>
</dbReference>
<comment type="caution">
    <text evidence="1">The sequence shown here is derived from an EMBL/GenBank/DDBJ whole genome shotgun (WGS) entry which is preliminary data.</text>
</comment>
<reference evidence="1 2" key="1">
    <citation type="submission" date="2024-02" db="EMBL/GenBank/DDBJ databases">
        <title>First draft genome assembly of two strains of Seiridium cardinale.</title>
        <authorList>
            <person name="Emiliani G."/>
            <person name="Scali E."/>
        </authorList>
    </citation>
    <scope>NUCLEOTIDE SEQUENCE [LARGE SCALE GENOMIC DNA]</scope>
    <source>
        <strain evidence="1 2">BM-138-000479</strain>
    </source>
</reference>
<sequence length="124" mass="13658">MTSASAINLASCHPVWVAWHYTALSLTNEDALLTSFTVEYSLPVAISTTWELGKPRSKQHRDVYEDGDVLRVAGRLEILGQLFDKSSKDGVVEDPFTTMLGFKACMMAWSRPADGFGVTKSEAE</sequence>
<name>A0ABR2Y8Y0_9PEZI</name>
<protein>
    <submittedName>
        <fullName evidence="1">Zinc finger c2h2-type protein</fullName>
    </submittedName>
</protein>
<proteinExistence type="predicted"/>